<comment type="caution">
    <text evidence="8">The sequence shown here is derived from an EMBL/GenBank/DDBJ whole genome shotgun (WGS) entry which is preliminary data.</text>
</comment>
<dbReference type="SUPFAM" id="SSF88659">
    <property type="entry name" value="Sigma3 and sigma4 domains of RNA polymerase sigma factors"/>
    <property type="match status" value="1"/>
</dbReference>
<evidence type="ECO:0000313" key="8">
    <source>
        <dbReference type="EMBL" id="MBB2925529.1"/>
    </source>
</evidence>
<dbReference type="GO" id="GO:0003677">
    <property type="term" value="F:DNA binding"/>
    <property type="evidence" value="ECO:0007669"/>
    <property type="project" value="UniProtKB-KW"/>
</dbReference>
<dbReference type="PANTHER" id="PTHR43133">
    <property type="entry name" value="RNA POLYMERASE ECF-TYPE SIGMA FACTO"/>
    <property type="match status" value="1"/>
</dbReference>
<dbReference type="SUPFAM" id="SSF88946">
    <property type="entry name" value="Sigma2 domain of RNA polymerase sigma factors"/>
    <property type="match status" value="1"/>
</dbReference>
<accession>A0A7W4UJZ0</accession>
<dbReference type="InterPro" id="IPR013324">
    <property type="entry name" value="RNA_pol_sigma_r3/r4-like"/>
</dbReference>
<evidence type="ECO:0000256" key="3">
    <source>
        <dbReference type="ARBA" id="ARBA00023082"/>
    </source>
</evidence>
<dbReference type="Gene3D" id="1.10.1740.10">
    <property type="match status" value="1"/>
</dbReference>
<evidence type="ECO:0000313" key="9">
    <source>
        <dbReference type="Proteomes" id="UP000518206"/>
    </source>
</evidence>
<name>A0A7W4UJZ0_9CELL</name>
<proteinExistence type="inferred from homology"/>
<reference evidence="8 9" key="1">
    <citation type="submission" date="2020-08" db="EMBL/GenBank/DDBJ databases">
        <title>The Agave Microbiome: Exploring the role of microbial communities in plant adaptations to desert environments.</title>
        <authorList>
            <person name="Partida-Martinez L.P."/>
        </authorList>
    </citation>
    <scope>NUCLEOTIDE SEQUENCE [LARGE SCALE GENOMIC DNA]</scope>
    <source>
        <strain evidence="8 9">RAS26</strain>
    </source>
</reference>
<evidence type="ECO:0000256" key="5">
    <source>
        <dbReference type="ARBA" id="ARBA00023163"/>
    </source>
</evidence>
<organism evidence="8 9">
    <name type="scientific">Cellulomonas cellasea</name>
    <dbReference type="NCBI Taxonomy" id="43670"/>
    <lineage>
        <taxon>Bacteria</taxon>
        <taxon>Bacillati</taxon>
        <taxon>Actinomycetota</taxon>
        <taxon>Actinomycetes</taxon>
        <taxon>Micrococcales</taxon>
        <taxon>Cellulomonadaceae</taxon>
        <taxon>Cellulomonas</taxon>
    </lineage>
</organism>
<dbReference type="InterPro" id="IPR036388">
    <property type="entry name" value="WH-like_DNA-bd_sf"/>
</dbReference>
<dbReference type="InterPro" id="IPR039425">
    <property type="entry name" value="RNA_pol_sigma-70-like"/>
</dbReference>
<sequence length="182" mass="20112">MERFEELWRAHSGRVLLFAARHVGPHDAQEVVAEVFLVLWRRLDDAPAAADEVLPWLLGVARHVMANQRRADNRRTRLGQDLETVARLAESAGASTAEEVVEREAVLTALGSLSVADRETLLLVAWDGLTAEQAAQVLGCTTTAFRVRLHRARRRLEGAGHELGPGGARRDTDRIVRLGMGR</sequence>
<dbReference type="AlphaFoldDB" id="A0A7W4UJZ0"/>
<dbReference type="GO" id="GO:0006352">
    <property type="term" value="P:DNA-templated transcription initiation"/>
    <property type="evidence" value="ECO:0007669"/>
    <property type="project" value="InterPro"/>
</dbReference>
<gene>
    <name evidence="8" type="ORF">FHR80_004476</name>
</gene>
<keyword evidence="2" id="KW-0805">Transcription regulation</keyword>
<dbReference type="InterPro" id="IPR014284">
    <property type="entry name" value="RNA_pol_sigma-70_dom"/>
</dbReference>
<dbReference type="Pfam" id="PF04542">
    <property type="entry name" value="Sigma70_r2"/>
    <property type="match status" value="1"/>
</dbReference>
<keyword evidence="5" id="KW-0804">Transcription</keyword>
<feature type="domain" description="RNA polymerase sigma factor 70 region 4 type 2" evidence="7">
    <location>
        <begin position="103"/>
        <end position="156"/>
    </location>
</feature>
<comment type="similarity">
    <text evidence="1">Belongs to the sigma-70 factor family. ECF subfamily.</text>
</comment>
<feature type="domain" description="RNA polymerase sigma-70 region 2" evidence="6">
    <location>
        <begin position="7"/>
        <end position="74"/>
    </location>
</feature>
<reference evidence="8 9" key="2">
    <citation type="submission" date="2020-08" db="EMBL/GenBank/DDBJ databases">
        <authorList>
            <person name="Partida-Martinez L."/>
            <person name="Huntemann M."/>
            <person name="Clum A."/>
            <person name="Wang J."/>
            <person name="Palaniappan K."/>
            <person name="Ritter S."/>
            <person name="Chen I.-M."/>
            <person name="Stamatis D."/>
            <person name="Reddy T."/>
            <person name="O'Malley R."/>
            <person name="Daum C."/>
            <person name="Shapiro N."/>
            <person name="Ivanova N."/>
            <person name="Kyrpides N."/>
            <person name="Woyke T."/>
        </authorList>
    </citation>
    <scope>NUCLEOTIDE SEQUENCE [LARGE SCALE GENOMIC DNA]</scope>
    <source>
        <strain evidence="8 9">RAS26</strain>
    </source>
</reference>
<evidence type="ECO:0000256" key="4">
    <source>
        <dbReference type="ARBA" id="ARBA00023125"/>
    </source>
</evidence>
<evidence type="ECO:0000259" key="7">
    <source>
        <dbReference type="Pfam" id="PF08281"/>
    </source>
</evidence>
<dbReference type="PANTHER" id="PTHR43133:SF8">
    <property type="entry name" value="RNA POLYMERASE SIGMA FACTOR HI_1459-RELATED"/>
    <property type="match status" value="1"/>
</dbReference>
<dbReference type="Proteomes" id="UP000518206">
    <property type="component" value="Unassembled WGS sequence"/>
</dbReference>
<dbReference type="InterPro" id="IPR013249">
    <property type="entry name" value="RNA_pol_sigma70_r4_t2"/>
</dbReference>
<dbReference type="EMBL" id="JACHVX010000011">
    <property type="protein sequence ID" value="MBB2925529.1"/>
    <property type="molecule type" value="Genomic_DNA"/>
</dbReference>
<dbReference type="InterPro" id="IPR007627">
    <property type="entry name" value="RNA_pol_sigma70_r2"/>
</dbReference>
<dbReference type="Pfam" id="PF08281">
    <property type="entry name" value="Sigma70_r4_2"/>
    <property type="match status" value="1"/>
</dbReference>
<dbReference type="Gene3D" id="1.10.10.10">
    <property type="entry name" value="Winged helix-like DNA-binding domain superfamily/Winged helix DNA-binding domain"/>
    <property type="match status" value="1"/>
</dbReference>
<keyword evidence="4" id="KW-0238">DNA-binding</keyword>
<dbReference type="NCBIfam" id="TIGR02937">
    <property type="entry name" value="sigma70-ECF"/>
    <property type="match status" value="1"/>
</dbReference>
<dbReference type="RefSeq" id="WP_183298237.1">
    <property type="nucleotide sequence ID" value="NZ_JACHVX010000011.1"/>
</dbReference>
<keyword evidence="3" id="KW-0731">Sigma factor</keyword>
<evidence type="ECO:0000259" key="6">
    <source>
        <dbReference type="Pfam" id="PF04542"/>
    </source>
</evidence>
<dbReference type="InterPro" id="IPR013325">
    <property type="entry name" value="RNA_pol_sigma_r2"/>
</dbReference>
<dbReference type="GO" id="GO:0016987">
    <property type="term" value="F:sigma factor activity"/>
    <property type="evidence" value="ECO:0007669"/>
    <property type="project" value="UniProtKB-KW"/>
</dbReference>
<evidence type="ECO:0000256" key="1">
    <source>
        <dbReference type="ARBA" id="ARBA00010641"/>
    </source>
</evidence>
<evidence type="ECO:0000256" key="2">
    <source>
        <dbReference type="ARBA" id="ARBA00023015"/>
    </source>
</evidence>
<protein>
    <submittedName>
        <fullName evidence="8">RNA polymerase sigma-70 factor (ECF subfamily)</fullName>
    </submittedName>
</protein>